<accession>A0A1H9GRQ0</accession>
<name>A0A1H9GRQ0_9PSEU</name>
<reference evidence="2" key="1">
    <citation type="submission" date="2016-10" db="EMBL/GenBank/DDBJ databases">
        <authorList>
            <person name="Varghese N."/>
            <person name="Submissions S."/>
        </authorList>
    </citation>
    <scope>NUCLEOTIDE SEQUENCE [LARGE SCALE GENOMIC DNA]</scope>
    <source>
        <strain evidence="2">DSM 44437</strain>
    </source>
</reference>
<sequence length="51" mass="5507">MATHGERDDPADLRPANVPRAAEVVVSRQQETPIAVLSSEIDLDTGHDVRA</sequence>
<evidence type="ECO:0000313" key="1">
    <source>
        <dbReference type="EMBL" id="SEQ52786.1"/>
    </source>
</evidence>
<dbReference type="RefSeq" id="WP_177229670.1">
    <property type="nucleotide sequence ID" value="NZ_FOFV01000003.1"/>
</dbReference>
<dbReference type="Proteomes" id="UP000199503">
    <property type="component" value="Unassembled WGS sequence"/>
</dbReference>
<organism evidence="1 2">
    <name type="scientific">Lentzea albida</name>
    <dbReference type="NCBI Taxonomy" id="65499"/>
    <lineage>
        <taxon>Bacteria</taxon>
        <taxon>Bacillati</taxon>
        <taxon>Actinomycetota</taxon>
        <taxon>Actinomycetes</taxon>
        <taxon>Pseudonocardiales</taxon>
        <taxon>Pseudonocardiaceae</taxon>
        <taxon>Lentzea</taxon>
    </lineage>
</organism>
<dbReference type="AlphaFoldDB" id="A0A1H9GRQ0"/>
<gene>
    <name evidence="1" type="ORF">SAMN04488000_103248</name>
</gene>
<proteinExistence type="predicted"/>
<keyword evidence="2" id="KW-1185">Reference proteome</keyword>
<protein>
    <submittedName>
        <fullName evidence="1">Uncharacterized protein</fullName>
    </submittedName>
</protein>
<dbReference type="EMBL" id="FOFV01000003">
    <property type="protein sequence ID" value="SEQ52786.1"/>
    <property type="molecule type" value="Genomic_DNA"/>
</dbReference>
<evidence type="ECO:0000313" key="2">
    <source>
        <dbReference type="Proteomes" id="UP000199503"/>
    </source>
</evidence>
<dbReference type="STRING" id="65499.SAMN04488000_103248"/>